<evidence type="ECO:0000256" key="1">
    <source>
        <dbReference type="ARBA" id="ARBA00022723"/>
    </source>
</evidence>
<dbReference type="SMART" id="SM00271">
    <property type="entry name" value="DnaJ"/>
    <property type="match status" value="1"/>
</dbReference>
<sequence length="406" mass="44577">MACCSLRPSIFPADTVTVSNSFPFLRLTSGRRSRLICAAASTATRDYYKVLKVRKNATLQEIKSSYRALARKYHPDMNKGDGAEEKFKEISAAYEILSDEEKRSLYDRFGEGGLQGEYNGSGFGSQEVDPFDVFGTFFGDSNRFFDGMNESGENNFNMRSKGSHALNIWQDVFLSFEESIFGAKRDIEVSCFETCDYCGGTGAKSSSCIVSCNRCKGRGSMIDTQKTPFGVMSQVSSCSNCGGNGKIITEHCKSCGGKGELRSLRSVKVVIPPGVNDEATMRIEGEGNVDKNRNRIGDLYLVLHVHPKHGIRREGLHLYSDIKIDYSQAILGTVIKVETVDGLKDLHVPSGTQPGETIKLSKMGVPDINKPSVRGHHHFIVNVQIPKYISGGKDRGSQLRSGEAKG</sequence>
<dbReference type="InterPro" id="IPR002939">
    <property type="entry name" value="DnaJ_C"/>
</dbReference>
<protein>
    <recommendedName>
        <fullName evidence="11">J domain-containing protein</fullName>
    </recommendedName>
</protein>
<dbReference type="GO" id="GO:0005524">
    <property type="term" value="F:ATP binding"/>
    <property type="evidence" value="ECO:0007669"/>
    <property type="project" value="InterPro"/>
</dbReference>
<dbReference type="Gene3D" id="1.10.287.110">
    <property type="entry name" value="DnaJ domain"/>
    <property type="match status" value="1"/>
</dbReference>
<evidence type="ECO:0000256" key="6">
    <source>
        <dbReference type="PROSITE-ProRule" id="PRU00546"/>
    </source>
</evidence>
<dbReference type="AlphaFoldDB" id="A0A5N6PZJ7"/>
<proteinExistence type="inferred from homology"/>
<accession>A0A5N6PZJ7</accession>
<dbReference type="CDD" id="cd06257">
    <property type="entry name" value="DnaJ"/>
    <property type="match status" value="1"/>
</dbReference>
<evidence type="ECO:0000259" key="7">
    <source>
        <dbReference type="PROSITE" id="PS50076"/>
    </source>
</evidence>
<evidence type="ECO:0000256" key="5">
    <source>
        <dbReference type="ARBA" id="ARBA00023186"/>
    </source>
</evidence>
<dbReference type="FunFam" id="2.10.230.10:FF:000002">
    <property type="entry name" value="Molecular chaperone DnaJ"/>
    <property type="match status" value="1"/>
</dbReference>
<dbReference type="SUPFAM" id="SSF49493">
    <property type="entry name" value="HSP40/DnaJ peptide-binding domain"/>
    <property type="match status" value="2"/>
</dbReference>
<evidence type="ECO:0000313" key="10">
    <source>
        <dbReference type="Proteomes" id="UP000326396"/>
    </source>
</evidence>
<organism evidence="9 10">
    <name type="scientific">Mikania micrantha</name>
    <name type="common">bitter vine</name>
    <dbReference type="NCBI Taxonomy" id="192012"/>
    <lineage>
        <taxon>Eukaryota</taxon>
        <taxon>Viridiplantae</taxon>
        <taxon>Streptophyta</taxon>
        <taxon>Embryophyta</taxon>
        <taxon>Tracheophyta</taxon>
        <taxon>Spermatophyta</taxon>
        <taxon>Magnoliopsida</taxon>
        <taxon>eudicotyledons</taxon>
        <taxon>Gunneridae</taxon>
        <taxon>Pentapetalae</taxon>
        <taxon>asterids</taxon>
        <taxon>campanulids</taxon>
        <taxon>Asterales</taxon>
        <taxon>Asteraceae</taxon>
        <taxon>Asteroideae</taxon>
        <taxon>Heliantheae alliance</taxon>
        <taxon>Eupatorieae</taxon>
        <taxon>Mikania</taxon>
    </lineage>
</organism>
<name>A0A5N6PZJ7_9ASTR</name>
<dbReference type="GO" id="GO:0042026">
    <property type="term" value="P:protein refolding"/>
    <property type="evidence" value="ECO:0007669"/>
    <property type="project" value="TreeGrafter"/>
</dbReference>
<dbReference type="GO" id="GO:0051082">
    <property type="term" value="F:unfolded protein binding"/>
    <property type="evidence" value="ECO:0007669"/>
    <property type="project" value="InterPro"/>
</dbReference>
<evidence type="ECO:0000313" key="9">
    <source>
        <dbReference type="EMBL" id="KAD7477121.1"/>
    </source>
</evidence>
<dbReference type="EMBL" id="SZYD01000001">
    <property type="protein sequence ID" value="KAD7477121.1"/>
    <property type="molecule type" value="Genomic_DNA"/>
</dbReference>
<dbReference type="PROSITE" id="PS50076">
    <property type="entry name" value="DNAJ_2"/>
    <property type="match status" value="1"/>
</dbReference>
<feature type="domain" description="J" evidence="7">
    <location>
        <begin position="46"/>
        <end position="110"/>
    </location>
</feature>
<dbReference type="Pfam" id="PF00684">
    <property type="entry name" value="DnaJ_CXXCXGXG"/>
    <property type="match status" value="1"/>
</dbReference>
<dbReference type="Pfam" id="PF00226">
    <property type="entry name" value="DnaJ"/>
    <property type="match status" value="1"/>
</dbReference>
<evidence type="ECO:0000256" key="3">
    <source>
        <dbReference type="ARBA" id="ARBA00022771"/>
    </source>
</evidence>
<dbReference type="SUPFAM" id="SSF57938">
    <property type="entry name" value="DnaJ/Hsp40 cysteine-rich domain"/>
    <property type="match status" value="1"/>
</dbReference>
<feature type="zinc finger region" description="CR-type" evidence="6">
    <location>
        <begin position="182"/>
        <end position="264"/>
    </location>
</feature>
<dbReference type="GO" id="GO:0031072">
    <property type="term" value="F:heat shock protein binding"/>
    <property type="evidence" value="ECO:0007669"/>
    <property type="project" value="InterPro"/>
</dbReference>
<gene>
    <name evidence="9" type="ORF">E3N88_00257</name>
</gene>
<dbReference type="InterPro" id="IPR008971">
    <property type="entry name" value="HSP40/DnaJ_pept-bd"/>
</dbReference>
<dbReference type="InterPro" id="IPR036869">
    <property type="entry name" value="J_dom_sf"/>
</dbReference>
<dbReference type="PANTHER" id="PTHR43096">
    <property type="entry name" value="DNAJ HOMOLOG 1, MITOCHONDRIAL-RELATED"/>
    <property type="match status" value="1"/>
</dbReference>
<comment type="caution">
    <text evidence="9">The sequence shown here is derived from an EMBL/GenBank/DDBJ whole genome shotgun (WGS) entry which is preliminary data.</text>
</comment>
<dbReference type="InterPro" id="IPR018253">
    <property type="entry name" value="DnaJ_domain_CS"/>
</dbReference>
<keyword evidence="4 6" id="KW-0862">Zinc</keyword>
<dbReference type="Pfam" id="PF01556">
    <property type="entry name" value="DnaJ_C"/>
    <property type="match status" value="1"/>
</dbReference>
<dbReference type="GO" id="GO:0009408">
    <property type="term" value="P:response to heat"/>
    <property type="evidence" value="ECO:0007669"/>
    <property type="project" value="InterPro"/>
</dbReference>
<keyword evidence="10" id="KW-1185">Reference proteome</keyword>
<reference evidence="9 10" key="1">
    <citation type="submission" date="2019-05" db="EMBL/GenBank/DDBJ databases">
        <title>Mikania micrantha, genome provides insights into the molecular mechanism of rapid growth.</title>
        <authorList>
            <person name="Liu B."/>
        </authorList>
    </citation>
    <scope>NUCLEOTIDE SEQUENCE [LARGE SCALE GENOMIC DNA]</scope>
    <source>
        <strain evidence="9">NLD-2019</strain>
        <tissue evidence="9">Leaf</tissue>
    </source>
</reference>
<dbReference type="Proteomes" id="UP000326396">
    <property type="component" value="Linkage Group LG1"/>
</dbReference>
<dbReference type="Gene3D" id="2.10.230.10">
    <property type="entry name" value="Heat shock protein DnaJ, cysteine-rich domain"/>
    <property type="match status" value="1"/>
</dbReference>
<dbReference type="Gene3D" id="2.60.260.20">
    <property type="entry name" value="Urease metallochaperone UreE, N-terminal domain"/>
    <property type="match status" value="2"/>
</dbReference>
<dbReference type="GO" id="GO:0008270">
    <property type="term" value="F:zinc ion binding"/>
    <property type="evidence" value="ECO:0007669"/>
    <property type="project" value="UniProtKB-KW"/>
</dbReference>
<keyword evidence="1 6" id="KW-0479">Metal-binding</keyword>
<dbReference type="CDD" id="cd10747">
    <property type="entry name" value="DnaJ_C"/>
    <property type="match status" value="1"/>
</dbReference>
<dbReference type="SUPFAM" id="SSF46565">
    <property type="entry name" value="Chaperone J-domain"/>
    <property type="match status" value="1"/>
</dbReference>
<evidence type="ECO:0000256" key="4">
    <source>
        <dbReference type="ARBA" id="ARBA00022833"/>
    </source>
</evidence>
<keyword evidence="3 6" id="KW-0863">Zinc-finger</keyword>
<evidence type="ECO:0000259" key="8">
    <source>
        <dbReference type="PROSITE" id="PS51188"/>
    </source>
</evidence>
<dbReference type="InterPro" id="IPR012724">
    <property type="entry name" value="DnaJ"/>
</dbReference>
<keyword evidence="5" id="KW-0143">Chaperone</keyword>
<dbReference type="CDD" id="cd10719">
    <property type="entry name" value="DnaJ_zf"/>
    <property type="match status" value="1"/>
</dbReference>
<dbReference type="PROSITE" id="PS00636">
    <property type="entry name" value="DNAJ_1"/>
    <property type="match status" value="1"/>
</dbReference>
<dbReference type="GO" id="GO:0009535">
    <property type="term" value="C:chloroplast thylakoid membrane"/>
    <property type="evidence" value="ECO:0007669"/>
    <property type="project" value="TreeGrafter"/>
</dbReference>
<dbReference type="PRINTS" id="PR00625">
    <property type="entry name" value="JDOMAIN"/>
</dbReference>
<dbReference type="InterPro" id="IPR001305">
    <property type="entry name" value="HSP_DnaJ_Cys-rich_dom"/>
</dbReference>
<dbReference type="PROSITE" id="PS51188">
    <property type="entry name" value="ZF_CR"/>
    <property type="match status" value="1"/>
</dbReference>
<dbReference type="OrthoDB" id="10256793at2759"/>
<dbReference type="HAMAP" id="MF_01152">
    <property type="entry name" value="DnaJ"/>
    <property type="match status" value="1"/>
</dbReference>
<feature type="domain" description="CR-type" evidence="8">
    <location>
        <begin position="182"/>
        <end position="264"/>
    </location>
</feature>
<dbReference type="PANTHER" id="PTHR43096:SF26">
    <property type="entry name" value="CR-TYPE DOMAIN-CONTAINING PROTEIN"/>
    <property type="match status" value="1"/>
</dbReference>
<dbReference type="InterPro" id="IPR001623">
    <property type="entry name" value="DnaJ_domain"/>
</dbReference>
<dbReference type="InterPro" id="IPR036410">
    <property type="entry name" value="HSP_DnaJ_Cys-rich_dom_sf"/>
</dbReference>
<keyword evidence="2" id="KW-0677">Repeat</keyword>
<evidence type="ECO:0000256" key="2">
    <source>
        <dbReference type="ARBA" id="ARBA00022737"/>
    </source>
</evidence>
<evidence type="ECO:0008006" key="11">
    <source>
        <dbReference type="Google" id="ProtNLM"/>
    </source>
</evidence>